<dbReference type="PANTHER" id="PTHR30006">
    <property type="entry name" value="THIAMINE-BINDING PERIPLASMIC PROTEIN-RELATED"/>
    <property type="match status" value="1"/>
</dbReference>
<dbReference type="OrthoDB" id="9766989at2"/>
<dbReference type="Pfam" id="PF08984">
    <property type="entry name" value="DUF1858"/>
    <property type="match status" value="1"/>
</dbReference>
<dbReference type="RefSeq" id="WP_014968055.1">
    <property type="nucleotide sequence ID" value="NC_018664.1"/>
</dbReference>
<keyword evidence="4" id="KW-1185">Reference proteome</keyword>
<dbReference type="PANTHER" id="PTHR30006:SF2">
    <property type="entry name" value="ABC TRANSPORTER SUBSTRATE-BINDING PROTEIN"/>
    <property type="match status" value="1"/>
</dbReference>
<sequence length="399" mass="45699">MKINPTDKIGDVLKKHTEAYEVFLANGFKASSVDKLIDSLGKDTMLQTVLKVKGINVDIFINMLNEKSEHNSIIETTGYELYDPRLPLNVLVQTPCPTRLLLKERLTELLKDHEEETGEKINCYVVDGCGSSFKHEDVWMEEDIDKLPDIIMSKGFDVFYNKEFIDKFIKTGKFENVLKSTNQEFSSINCLDDSYTLNTAMVDVMLVDEKRLGDIPKPKSWKDLLDPIYKDQIIASGRENIIAKGMILYLYKEFGEKAIEQFAHNVKDIYHNAKMVKIAGTNSSEGGSIYITSLTFAKTCEKNDVSIIWPEDGANISPLSILVKKDKVKKLDVVIDCLLNDYGKMCTSINAISLNPKIKNNTPDNANYKWLGWDYIKYNDIVKFREELQERFHKIWNNK</sequence>
<dbReference type="Proteomes" id="UP000006094">
    <property type="component" value="Chromosome"/>
</dbReference>
<proteinExistence type="predicted"/>
<dbReference type="InterPro" id="IPR015077">
    <property type="entry name" value="DUF1858"/>
</dbReference>
<evidence type="ECO:0000256" key="1">
    <source>
        <dbReference type="ARBA" id="ARBA00022729"/>
    </source>
</evidence>
<organism evidence="3 4">
    <name type="scientific">Gottschalkia acidurici (strain ATCC 7906 / DSM 604 / BCRC 14475 / CIP 104303 / KCTC 5404 / NCIMB 10678 / 9a)</name>
    <name type="common">Clostridium acidurici</name>
    <dbReference type="NCBI Taxonomy" id="1128398"/>
    <lineage>
        <taxon>Bacteria</taxon>
        <taxon>Bacillati</taxon>
        <taxon>Bacillota</taxon>
        <taxon>Tissierellia</taxon>
        <taxon>Tissierellales</taxon>
        <taxon>Gottschalkiaceae</taxon>
        <taxon>Gottschalkia</taxon>
    </lineage>
</organism>
<dbReference type="Gene3D" id="1.10.3910.10">
    <property type="entry name" value="SP0561-like"/>
    <property type="match status" value="1"/>
</dbReference>
<evidence type="ECO:0000259" key="2">
    <source>
        <dbReference type="Pfam" id="PF08984"/>
    </source>
</evidence>
<dbReference type="KEGG" id="cad:Curi_c19140"/>
<dbReference type="eggNOG" id="COG1840">
    <property type="taxonomic scope" value="Bacteria"/>
</dbReference>
<dbReference type="InterPro" id="IPR038062">
    <property type="entry name" value="ScdA-like_N_sf"/>
</dbReference>
<evidence type="ECO:0000313" key="3">
    <source>
        <dbReference type="EMBL" id="AFS78919.1"/>
    </source>
</evidence>
<dbReference type="Gene3D" id="3.40.190.10">
    <property type="entry name" value="Periplasmic binding protein-like II"/>
    <property type="match status" value="2"/>
</dbReference>
<dbReference type="SUPFAM" id="SSF53850">
    <property type="entry name" value="Periplasmic binding protein-like II"/>
    <property type="match status" value="1"/>
</dbReference>
<feature type="domain" description="DUF1858" evidence="2">
    <location>
        <begin position="3"/>
        <end position="61"/>
    </location>
</feature>
<dbReference type="AlphaFoldDB" id="K0B074"/>
<dbReference type="EMBL" id="CP003326">
    <property type="protein sequence ID" value="AFS78919.1"/>
    <property type="molecule type" value="Genomic_DNA"/>
</dbReference>
<accession>K0B074</accession>
<dbReference type="HOGENOM" id="CLU_055408_0_0_9"/>
<evidence type="ECO:0000313" key="4">
    <source>
        <dbReference type="Proteomes" id="UP000006094"/>
    </source>
</evidence>
<dbReference type="SUPFAM" id="SSF140683">
    <property type="entry name" value="SP0561-like"/>
    <property type="match status" value="1"/>
</dbReference>
<dbReference type="Pfam" id="PF13343">
    <property type="entry name" value="SBP_bac_6"/>
    <property type="match status" value="1"/>
</dbReference>
<dbReference type="STRING" id="1128398.Curi_c19140"/>
<reference evidence="3 4" key="1">
    <citation type="journal article" date="2012" name="PLoS ONE">
        <title>The purine-utilizing bacterium Clostridium acidurici 9a: a genome-guided metabolic reconsideration.</title>
        <authorList>
            <person name="Hartwich K."/>
            <person name="Poehlein A."/>
            <person name="Daniel R."/>
        </authorList>
    </citation>
    <scope>NUCLEOTIDE SEQUENCE [LARGE SCALE GENOMIC DNA]</scope>
    <source>
        <strain evidence="4">ATCC 7906 / DSM 604 / BCRC 14475 / CIP 104303 / KCTC 5404 / NCIMB 10678 / 9a</strain>
    </source>
</reference>
<keyword evidence="1" id="KW-0732">Signal</keyword>
<protein>
    <submittedName>
        <fullName evidence="3">Fe3+ ABC transporter periplasmic binding protein</fullName>
    </submittedName>
</protein>
<name>K0B074_GOTA9</name>
<gene>
    <name evidence="3" type="ordered locus">Curi_c19140</name>
</gene>